<feature type="compositionally biased region" description="Polar residues" evidence="1">
    <location>
        <begin position="44"/>
        <end position="63"/>
    </location>
</feature>
<organism evidence="2 3">
    <name type="scientific">Homarus americanus</name>
    <name type="common">American lobster</name>
    <dbReference type="NCBI Taxonomy" id="6706"/>
    <lineage>
        <taxon>Eukaryota</taxon>
        <taxon>Metazoa</taxon>
        <taxon>Ecdysozoa</taxon>
        <taxon>Arthropoda</taxon>
        <taxon>Crustacea</taxon>
        <taxon>Multicrustacea</taxon>
        <taxon>Malacostraca</taxon>
        <taxon>Eumalacostraca</taxon>
        <taxon>Eucarida</taxon>
        <taxon>Decapoda</taxon>
        <taxon>Pleocyemata</taxon>
        <taxon>Astacidea</taxon>
        <taxon>Nephropoidea</taxon>
        <taxon>Nephropidae</taxon>
        <taxon>Homarus</taxon>
    </lineage>
</organism>
<accession>A0A8J5K6V4</accession>
<keyword evidence="3" id="KW-1185">Reference proteome</keyword>
<dbReference type="AlphaFoldDB" id="A0A8J5K6V4"/>
<name>A0A8J5K6V4_HOMAM</name>
<feature type="non-terminal residue" evidence="2">
    <location>
        <position position="124"/>
    </location>
</feature>
<feature type="region of interest" description="Disordered" evidence="1">
    <location>
        <begin position="1"/>
        <end position="101"/>
    </location>
</feature>
<dbReference type="EMBL" id="JAHLQT010014894">
    <property type="protein sequence ID" value="KAG7169977.1"/>
    <property type="molecule type" value="Genomic_DNA"/>
</dbReference>
<dbReference type="Proteomes" id="UP000747542">
    <property type="component" value="Unassembled WGS sequence"/>
</dbReference>
<protein>
    <submittedName>
        <fullName evidence="2">Putative rab11 family-interacting protein 4-like</fullName>
    </submittedName>
</protein>
<gene>
    <name evidence="2" type="ORF">Hamer_G012193</name>
</gene>
<sequence length="124" mass="13292">LTGVIIPQESVGSGRRRKYGYLEASSASPISLGVERMPGDDRGSPSSLTDLDSALGGSTTSPDSTRKTHSDDLDGSIRSPPHSLPPSNFSRRNSWVRRSLRGSPSRYRFRSEILFASGGSTTHG</sequence>
<evidence type="ECO:0000313" key="3">
    <source>
        <dbReference type="Proteomes" id="UP000747542"/>
    </source>
</evidence>
<evidence type="ECO:0000313" key="2">
    <source>
        <dbReference type="EMBL" id="KAG7169977.1"/>
    </source>
</evidence>
<proteinExistence type="predicted"/>
<evidence type="ECO:0000256" key="1">
    <source>
        <dbReference type="SAM" id="MobiDB-lite"/>
    </source>
</evidence>
<reference evidence="2" key="1">
    <citation type="journal article" date="2021" name="Sci. Adv.">
        <title>The American lobster genome reveals insights on longevity, neural, and immune adaptations.</title>
        <authorList>
            <person name="Polinski J.M."/>
            <person name="Zimin A.V."/>
            <person name="Clark K.F."/>
            <person name="Kohn A.B."/>
            <person name="Sadowski N."/>
            <person name="Timp W."/>
            <person name="Ptitsyn A."/>
            <person name="Khanna P."/>
            <person name="Romanova D.Y."/>
            <person name="Williams P."/>
            <person name="Greenwood S.J."/>
            <person name="Moroz L.L."/>
            <person name="Walt D.R."/>
            <person name="Bodnar A.G."/>
        </authorList>
    </citation>
    <scope>NUCLEOTIDE SEQUENCE</scope>
    <source>
        <strain evidence="2">GMGI-L3</strain>
    </source>
</reference>
<comment type="caution">
    <text evidence="2">The sequence shown here is derived from an EMBL/GenBank/DDBJ whole genome shotgun (WGS) entry which is preliminary data.</text>
</comment>